<accession>A0AAN9HX29</accession>
<protein>
    <submittedName>
        <fullName evidence="5">Uncharacterized protein</fullName>
    </submittedName>
</protein>
<dbReference type="PROSITE" id="PS00530">
    <property type="entry name" value="RNASE_T2_1"/>
    <property type="match status" value="1"/>
</dbReference>
<name>A0AAN9HX29_CROPI</name>
<comment type="similarity">
    <text evidence="1 4">Belongs to the RNase T2 family.</text>
</comment>
<dbReference type="InterPro" id="IPR036430">
    <property type="entry name" value="RNase_T2-like_sf"/>
</dbReference>
<dbReference type="InterPro" id="IPR033130">
    <property type="entry name" value="RNase_T2_His_AS_2"/>
</dbReference>
<dbReference type="Proteomes" id="UP001372338">
    <property type="component" value="Unassembled WGS sequence"/>
</dbReference>
<dbReference type="PROSITE" id="PS00531">
    <property type="entry name" value="RNASE_T2_2"/>
    <property type="match status" value="1"/>
</dbReference>
<evidence type="ECO:0000256" key="4">
    <source>
        <dbReference type="RuleBase" id="RU004328"/>
    </source>
</evidence>
<dbReference type="Pfam" id="PF00445">
    <property type="entry name" value="Ribonuclease_T2"/>
    <property type="match status" value="1"/>
</dbReference>
<keyword evidence="3" id="KW-0456">Lyase</keyword>
<dbReference type="GO" id="GO:0033897">
    <property type="term" value="F:ribonuclease T2 activity"/>
    <property type="evidence" value="ECO:0007669"/>
    <property type="project" value="InterPro"/>
</dbReference>
<dbReference type="PANTHER" id="PTHR11240:SF22">
    <property type="entry name" value="RIBONUCLEASE T2"/>
    <property type="match status" value="1"/>
</dbReference>
<dbReference type="PANTHER" id="PTHR11240">
    <property type="entry name" value="RIBONUCLEASE T2"/>
    <property type="match status" value="1"/>
</dbReference>
<keyword evidence="2" id="KW-0378">Hydrolase</keyword>
<sequence>MIVTPQPHIQKYDAFILSLTWTDGFCKTNACPSAVGRGEFKIHGLWPTFRAGGDVRECNPSIGFPSKIDDWPKLTTSQLAEHWPSLSTTSNIAFWGDEWRKHGTCMDTKNGPNSKVQNPEYYCSATLNMFFRYTGHKLANLMGQKKVTPGKTYQANLLFSALVSITGSKHIELQCSEKNNIHYLTEVRIYVDENGKPISKSVRLNKCKSPLIFF</sequence>
<dbReference type="GO" id="GO:0006401">
    <property type="term" value="P:RNA catabolic process"/>
    <property type="evidence" value="ECO:0007669"/>
    <property type="project" value="UniProtKB-ARBA"/>
</dbReference>
<evidence type="ECO:0000313" key="6">
    <source>
        <dbReference type="Proteomes" id="UP001372338"/>
    </source>
</evidence>
<evidence type="ECO:0000313" key="5">
    <source>
        <dbReference type="EMBL" id="KAK7259373.1"/>
    </source>
</evidence>
<dbReference type="EMBL" id="JAYWIO010000005">
    <property type="protein sequence ID" value="KAK7259373.1"/>
    <property type="molecule type" value="Genomic_DNA"/>
</dbReference>
<evidence type="ECO:0000256" key="1">
    <source>
        <dbReference type="ARBA" id="ARBA00007469"/>
    </source>
</evidence>
<reference evidence="5 6" key="1">
    <citation type="submission" date="2024-01" db="EMBL/GenBank/DDBJ databases">
        <title>The genomes of 5 underutilized Papilionoideae crops provide insights into root nodulation and disease resistanc.</title>
        <authorList>
            <person name="Yuan L."/>
        </authorList>
    </citation>
    <scope>NUCLEOTIDE SEQUENCE [LARGE SCALE GENOMIC DNA]</scope>
    <source>
        <strain evidence="5">ZHUSHIDOU_FW_LH</strain>
        <tissue evidence="5">Leaf</tissue>
    </source>
</reference>
<gene>
    <name evidence="5" type="ORF">RIF29_24980</name>
</gene>
<keyword evidence="6" id="KW-1185">Reference proteome</keyword>
<dbReference type="Gene3D" id="3.90.730.10">
    <property type="entry name" value="Ribonuclease T2-like"/>
    <property type="match status" value="1"/>
</dbReference>
<dbReference type="GO" id="GO:0003723">
    <property type="term" value="F:RNA binding"/>
    <property type="evidence" value="ECO:0007669"/>
    <property type="project" value="InterPro"/>
</dbReference>
<comment type="caution">
    <text evidence="5">The sequence shown here is derived from an EMBL/GenBank/DDBJ whole genome shotgun (WGS) entry which is preliminary data.</text>
</comment>
<evidence type="ECO:0000256" key="2">
    <source>
        <dbReference type="ARBA" id="ARBA00022722"/>
    </source>
</evidence>
<dbReference type="SUPFAM" id="SSF55895">
    <property type="entry name" value="Ribonuclease Rh-like"/>
    <property type="match status" value="1"/>
</dbReference>
<dbReference type="InterPro" id="IPR018188">
    <property type="entry name" value="RNase_T2_His_AS_1"/>
</dbReference>
<keyword evidence="2" id="KW-0540">Nuclease</keyword>
<organism evidence="5 6">
    <name type="scientific">Crotalaria pallida</name>
    <name type="common">Smooth rattlebox</name>
    <name type="synonym">Crotalaria striata</name>
    <dbReference type="NCBI Taxonomy" id="3830"/>
    <lineage>
        <taxon>Eukaryota</taxon>
        <taxon>Viridiplantae</taxon>
        <taxon>Streptophyta</taxon>
        <taxon>Embryophyta</taxon>
        <taxon>Tracheophyta</taxon>
        <taxon>Spermatophyta</taxon>
        <taxon>Magnoliopsida</taxon>
        <taxon>eudicotyledons</taxon>
        <taxon>Gunneridae</taxon>
        <taxon>Pentapetalae</taxon>
        <taxon>rosids</taxon>
        <taxon>fabids</taxon>
        <taxon>Fabales</taxon>
        <taxon>Fabaceae</taxon>
        <taxon>Papilionoideae</taxon>
        <taxon>50 kb inversion clade</taxon>
        <taxon>genistoids sensu lato</taxon>
        <taxon>core genistoids</taxon>
        <taxon>Crotalarieae</taxon>
        <taxon>Crotalaria</taxon>
    </lineage>
</organism>
<dbReference type="InterPro" id="IPR001568">
    <property type="entry name" value="RNase_T2-like"/>
</dbReference>
<evidence type="ECO:0000256" key="3">
    <source>
        <dbReference type="ARBA" id="ARBA00023239"/>
    </source>
</evidence>
<proteinExistence type="inferred from homology"/>
<dbReference type="AlphaFoldDB" id="A0AAN9HX29"/>